<feature type="domain" description="Ice-binding protein C-terminal" evidence="2">
    <location>
        <begin position="230"/>
        <end position="255"/>
    </location>
</feature>
<accession>A0A0B0EMG8</accession>
<dbReference type="InterPro" id="IPR013320">
    <property type="entry name" value="ConA-like_dom_sf"/>
</dbReference>
<dbReference type="EMBL" id="JRYO01000067">
    <property type="protein sequence ID" value="KHE93216.1"/>
    <property type="molecule type" value="Genomic_DNA"/>
</dbReference>
<reference evidence="3 4" key="1">
    <citation type="submission" date="2014-10" db="EMBL/GenBank/DDBJ databases">
        <title>Draft genome of anammox bacterium scalindua brodae, obtained using differential coverage binning of sequence data from two enrichment reactors.</title>
        <authorList>
            <person name="Speth D.R."/>
            <person name="Russ L."/>
            <person name="Kartal B."/>
            <person name="Op den Camp H.J."/>
            <person name="Dutilh B.E."/>
            <person name="Jetten M.S."/>
        </authorList>
    </citation>
    <scope>NUCLEOTIDE SEQUENCE [LARGE SCALE GENOMIC DNA]</scope>
    <source>
        <strain evidence="3">RU1</strain>
    </source>
</reference>
<name>A0A0B0EMG8_9BACT</name>
<organism evidence="3 4">
    <name type="scientific">Candidatus Scalindua brodae</name>
    <dbReference type="NCBI Taxonomy" id="237368"/>
    <lineage>
        <taxon>Bacteria</taxon>
        <taxon>Pseudomonadati</taxon>
        <taxon>Planctomycetota</taxon>
        <taxon>Candidatus Brocadiia</taxon>
        <taxon>Candidatus Brocadiales</taxon>
        <taxon>Candidatus Scalinduaceae</taxon>
        <taxon>Candidatus Scalindua</taxon>
    </lineage>
</organism>
<gene>
    <name evidence="3" type="ORF">SCABRO_00978</name>
</gene>
<evidence type="ECO:0000313" key="3">
    <source>
        <dbReference type="EMBL" id="KHE93216.1"/>
    </source>
</evidence>
<feature type="chain" id="PRO_5002055195" description="Ice-binding protein C-terminal domain-containing protein" evidence="1">
    <location>
        <begin position="26"/>
        <end position="266"/>
    </location>
</feature>
<dbReference type="AlphaFoldDB" id="A0A0B0EMG8"/>
<dbReference type="eggNOG" id="COG3210">
    <property type="taxonomic scope" value="Bacteria"/>
</dbReference>
<protein>
    <recommendedName>
        <fullName evidence="2">Ice-binding protein C-terminal domain-containing protein</fullName>
    </recommendedName>
</protein>
<evidence type="ECO:0000256" key="1">
    <source>
        <dbReference type="SAM" id="SignalP"/>
    </source>
</evidence>
<dbReference type="Pfam" id="PF13385">
    <property type="entry name" value="Laminin_G_3"/>
    <property type="match status" value="1"/>
</dbReference>
<dbReference type="SUPFAM" id="SSF49899">
    <property type="entry name" value="Concanavalin A-like lectins/glucanases"/>
    <property type="match status" value="1"/>
</dbReference>
<evidence type="ECO:0000259" key="2">
    <source>
        <dbReference type="Pfam" id="PF07589"/>
    </source>
</evidence>
<dbReference type="Proteomes" id="UP000030652">
    <property type="component" value="Unassembled WGS sequence"/>
</dbReference>
<proteinExistence type="predicted"/>
<dbReference type="InterPro" id="IPR013424">
    <property type="entry name" value="Ice-binding_C"/>
</dbReference>
<sequence length="266" mass="27383">MIKTKFINLAVVLIFFCAVPKVANAALIAYWDFNEASGTIASDSVGGVNGTLSGAASFDPTGGILGGAVQGPNADVSMGDNFMFGSVDFSVQAWIKTTPGFAAAGGPIWKHLGGSHNGYFLAVNNVGDGAGGAGGFAHFYASGGKTGLSSTVVNDGTWHQLVGVYDVTGNETRLYVDGVHENTGPRPPMVSNTQPFLVNVGDGHVDEVGIWNHALSDSEVSALYQNATSPVPEPATIALLGIDLAGFAGAAVRRKAKKRHSNNTSL</sequence>
<keyword evidence="1" id="KW-0732">Signal</keyword>
<dbReference type="Pfam" id="PF07589">
    <property type="entry name" value="PEP-CTERM"/>
    <property type="match status" value="1"/>
</dbReference>
<comment type="caution">
    <text evidence="3">The sequence shown here is derived from an EMBL/GenBank/DDBJ whole genome shotgun (WGS) entry which is preliminary data.</text>
</comment>
<feature type="signal peptide" evidence="1">
    <location>
        <begin position="1"/>
        <end position="25"/>
    </location>
</feature>
<evidence type="ECO:0000313" key="4">
    <source>
        <dbReference type="Proteomes" id="UP000030652"/>
    </source>
</evidence>
<dbReference type="NCBIfam" id="TIGR02595">
    <property type="entry name" value="PEP_CTERM"/>
    <property type="match status" value="1"/>
</dbReference>
<dbReference type="Gene3D" id="2.60.120.200">
    <property type="match status" value="1"/>
</dbReference>